<dbReference type="EMBL" id="GL433862">
    <property type="protein sequence ID" value="EFN51634.1"/>
    <property type="molecule type" value="Genomic_DNA"/>
</dbReference>
<feature type="compositionally biased region" description="Low complexity" evidence="7">
    <location>
        <begin position="647"/>
        <end position="664"/>
    </location>
</feature>
<feature type="region of interest" description="Disordered" evidence="7">
    <location>
        <begin position="544"/>
        <end position="572"/>
    </location>
</feature>
<feature type="compositionally biased region" description="Acidic residues" evidence="7">
    <location>
        <begin position="208"/>
        <end position="229"/>
    </location>
</feature>
<dbReference type="GeneID" id="17351028"/>
<dbReference type="GO" id="GO:0003700">
    <property type="term" value="F:DNA-binding transcription factor activity"/>
    <property type="evidence" value="ECO:0007669"/>
    <property type="project" value="InterPro"/>
</dbReference>
<dbReference type="GO" id="GO:0005634">
    <property type="term" value="C:nucleus"/>
    <property type="evidence" value="ECO:0007669"/>
    <property type="project" value="UniProtKB-SubCell"/>
</dbReference>
<feature type="region of interest" description="Disordered" evidence="7">
    <location>
        <begin position="638"/>
        <end position="672"/>
    </location>
</feature>
<dbReference type="Proteomes" id="UP000008141">
    <property type="component" value="Unassembled WGS sequence"/>
</dbReference>
<keyword evidence="5" id="KW-0539">Nucleus</keyword>
<dbReference type="KEGG" id="cvr:CHLNCDRAFT_55033"/>
<feature type="compositionally biased region" description="Acidic residues" evidence="7">
    <location>
        <begin position="1016"/>
        <end position="1025"/>
    </location>
</feature>
<keyword evidence="3" id="KW-0238">DNA-binding</keyword>
<feature type="region of interest" description="Disordered" evidence="7">
    <location>
        <begin position="147"/>
        <end position="232"/>
    </location>
</feature>
<evidence type="ECO:0000256" key="6">
    <source>
        <dbReference type="SAM" id="Coils"/>
    </source>
</evidence>
<dbReference type="InterPro" id="IPR001471">
    <property type="entry name" value="AP2/ERF_dom"/>
</dbReference>
<dbReference type="OrthoDB" id="515900at2759"/>
<evidence type="ECO:0000256" key="4">
    <source>
        <dbReference type="ARBA" id="ARBA00023163"/>
    </source>
</evidence>
<keyword evidence="10" id="KW-1185">Reference proteome</keyword>
<feature type="compositionally biased region" description="Low complexity" evidence="7">
    <location>
        <begin position="971"/>
        <end position="1004"/>
    </location>
</feature>
<dbReference type="InParanoid" id="E1ZRI9"/>
<feature type="region of interest" description="Disordered" evidence="7">
    <location>
        <begin position="908"/>
        <end position="953"/>
    </location>
</feature>
<evidence type="ECO:0000313" key="10">
    <source>
        <dbReference type="Proteomes" id="UP000008141"/>
    </source>
</evidence>
<comment type="subcellular location">
    <subcellularLocation>
        <location evidence="1">Nucleus</location>
    </subcellularLocation>
</comment>
<keyword evidence="2" id="KW-0805">Transcription regulation</keyword>
<proteinExistence type="predicted"/>
<dbReference type="GO" id="GO:0003677">
    <property type="term" value="F:DNA binding"/>
    <property type="evidence" value="ECO:0007669"/>
    <property type="project" value="UniProtKB-KW"/>
</dbReference>
<evidence type="ECO:0000256" key="7">
    <source>
        <dbReference type="SAM" id="MobiDB-lite"/>
    </source>
</evidence>
<feature type="compositionally biased region" description="Low complexity" evidence="7">
    <location>
        <begin position="562"/>
        <end position="572"/>
    </location>
</feature>
<feature type="region of interest" description="Disordered" evidence="7">
    <location>
        <begin position="479"/>
        <end position="501"/>
    </location>
</feature>
<keyword evidence="4" id="KW-0804">Transcription</keyword>
<feature type="compositionally biased region" description="Acidic residues" evidence="7">
    <location>
        <begin position="485"/>
        <end position="498"/>
    </location>
</feature>
<evidence type="ECO:0000256" key="1">
    <source>
        <dbReference type="ARBA" id="ARBA00004123"/>
    </source>
</evidence>
<evidence type="ECO:0000256" key="2">
    <source>
        <dbReference type="ARBA" id="ARBA00023015"/>
    </source>
</evidence>
<protein>
    <recommendedName>
        <fullName evidence="8">AP2/ERF domain-containing protein</fullName>
    </recommendedName>
</protein>
<evidence type="ECO:0000256" key="5">
    <source>
        <dbReference type="ARBA" id="ARBA00023242"/>
    </source>
</evidence>
<dbReference type="AlphaFoldDB" id="E1ZRI9"/>
<feature type="compositionally biased region" description="Basic and acidic residues" evidence="7">
    <location>
        <begin position="922"/>
        <end position="931"/>
    </location>
</feature>
<feature type="compositionally biased region" description="Basic residues" evidence="7">
    <location>
        <begin position="1035"/>
        <end position="1044"/>
    </location>
</feature>
<feature type="domain" description="AP2/ERF" evidence="8">
    <location>
        <begin position="9"/>
        <end position="75"/>
    </location>
</feature>
<sequence>MVASEKGHGFRGITQRPNGKWIARLPWGGTQLHFGYHPTPEAAAHHADMCPSCSGAYLIHGDEAEFNLPDLMTEELKAELDEYEDVYAYLDDLKKESEAKQDARFRKGSSRHRGVSWYTAGGKWRMQASLRGGRRFEKFFDNEDDAAAKPAASKARANRKRATAAAAGAPSGSGGAADDMADEADDEAEESSDYASSSEEGAWGFRDSDDDWSDASEEDSDEEEEEEQEGWLRDRFDVFYDSALACERFEEEYGRPPCDDFDEIEDWEEENPGWVPEELKFMLADWGVVVVDYEEELEKFRTQRVEVAEAKQAAAEAAVGTPDEAKAARAAARALRAAERMEDELPTEAELVNREVVAFVNKHRSAVAAAAAAESALDPRERFARSVRRFNLENLIPKPGDDKNTPAHLMAELRRLERDLPQYLEALSSMEDQELAKGAADKLVKDVLSSRRVVEVRGWDMAEQSAEAKATLRQLMGLAGVEPSSSEESESEEEEEEPYIPTFFPRGFEKWGVEEMAAFLRHIVAAAAAHTPGKCMRLPPAAAKGRDEVAAPQVAPRTATGASKAQQAPVPVPAQQSAAEAAASTAAFFKAAAAAGNGLGGGASTTPSASAPAIPAPGAFTSAGFTGFSWATSAGPGFTFGSGGNEESGAGEARGGAEASGNGAQDSAGAGTDGLTRAAATRLCLEMRAERERQASAAAAAAAGGGFGPADAGPSLAELMEAARANAAEDEELERRQAAMEVELLTLKSALAEKGLRMGEAISANQFLKVCVYWEGHVAAALRAKDLATVKKILGPDWRGRLARAAQPGAEPLFGTHDGLASLPPIKVGIGEIMGEMTGNIPTHYISAELAGELGVEVPEGSGRAMIPVVDDFTLQNWFMKTCEQAAAGQPMTGFGYGGDAEESWNGKACHVPWPQPHNQRSRREMKEVRGASDGGGAKMGGPWPDAADQEEADRMAAAVVAAATAAAVAPSSGQQQQQAGGSGSGQRQAHQQQQQQQRQQRGARLNEQMEGLCLSEDDADDEVVVMDVEQQRRAMGKGKQAVR</sequence>
<reference evidence="9 10" key="1">
    <citation type="journal article" date="2010" name="Plant Cell">
        <title>The Chlorella variabilis NC64A genome reveals adaptation to photosymbiosis, coevolution with viruses, and cryptic sex.</title>
        <authorList>
            <person name="Blanc G."/>
            <person name="Duncan G."/>
            <person name="Agarkova I."/>
            <person name="Borodovsky M."/>
            <person name="Gurnon J."/>
            <person name="Kuo A."/>
            <person name="Lindquist E."/>
            <person name="Lucas S."/>
            <person name="Pangilinan J."/>
            <person name="Polle J."/>
            <person name="Salamov A."/>
            <person name="Terry A."/>
            <person name="Yamada T."/>
            <person name="Dunigan D.D."/>
            <person name="Grigoriev I.V."/>
            <person name="Claverie J.M."/>
            <person name="Van Etten J.L."/>
        </authorList>
    </citation>
    <scope>NUCLEOTIDE SEQUENCE [LARGE SCALE GENOMIC DNA]</scope>
    <source>
        <strain evidence="9 10">NC64A</strain>
    </source>
</reference>
<evidence type="ECO:0000259" key="8">
    <source>
        <dbReference type="SMART" id="SM00380"/>
    </source>
</evidence>
<dbReference type="RefSeq" id="XP_005843736.1">
    <property type="nucleotide sequence ID" value="XM_005843674.1"/>
</dbReference>
<feature type="region of interest" description="Disordered" evidence="7">
    <location>
        <begin position="971"/>
        <end position="1044"/>
    </location>
</feature>
<name>E1ZRI9_CHLVA</name>
<feature type="compositionally biased region" description="Acidic residues" evidence="7">
    <location>
        <begin position="179"/>
        <end position="192"/>
    </location>
</feature>
<dbReference type="InterPro" id="IPR016177">
    <property type="entry name" value="DNA-bd_dom_sf"/>
</dbReference>
<dbReference type="SUPFAM" id="SSF54171">
    <property type="entry name" value="DNA-binding domain"/>
    <property type="match status" value="1"/>
</dbReference>
<accession>E1ZRI9</accession>
<dbReference type="SMART" id="SM00380">
    <property type="entry name" value="AP2"/>
    <property type="match status" value="1"/>
</dbReference>
<evidence type="ECO:0000313" key="9">
    <source>
        <dbReference type="EMBL" id="EFN51634.1"/>
    </source>
</evidence>
<feature type="compositionally biased region" description="Low complexity" evidence="7">
    <location>
        <begin position="193"/>
        <end position="202"/>
    </location>
</feature>
<feature type="coiled-coil region" evidence="6">
    <location>
        <begin position="290"/>
        <end position="344"/>
    </location>
</feature>
<gene>
    <name evidence="9" type="ORF">CHLNCDRAFT_55033</name>
</gene>
<evidence type="ECO:0000256" key="3">
    <source>
        <dbReference type="ARBA" id="ARBA00023125"/>
    </source>
</evidence>
<keyword evidence="6" id="KW-0175">Coiled coil</keyword>
<organism evidence="10">
    <name type="scientific">Chlorella variabilis</name>
    <name type="common">Green alga</name>
    <dbReference type="NCBI Taxonomy" id="554065"/>
    <lineage>
        <taxon>Eukaryota</taxon>
        <taxon>Viridiplantae</taxon>
        <taxon>Chlorophyta</taxon>
        <taxon>core chlorophytes</taxon>
        <taxon>Trebouxiophyceae</taxon>
        <taxon>Chlorellales</taxon>
        <taxon>Chlorellaceae</taxon>
        <taxon>Chlorella clade</taxon>
        <taxon>Chlorella</taxon>
    </lineage>
</organism>